<sequence length="755" mass="86139">MALRYRRVKEISRFLPLLFPGDCCQQHRQVAYTMNSFVTPTSSAWKQINKRFINIGCHAHRFSTIVEVSHESSPEVDLLSFIKSKLAEPEGPYHCWLNKGEINKDFSRGDGTFLVLSTNLLDSGITCEKLRIIQQRFPHLFVIGFQSIYSSTGQTRLTQLFMTEYITFPILLSKKMFLETENGVCCILFKKSSSPVFYNDKDLDLGILHKAIEELNVRADGDSTLLNKLSSTSWKPAKFTKEPFRCPSLQNVLLYNPGCISADESGNRLFLSDCNHHRIIISDGNGKILDCIGSSPGFEDGDFEDAKLMRPAASYYRAVEDCLYFVDSENHAIRKAHMGTRILETLYPISGTDKKNVGIWTWIMNKLGLKSNVVSNVDEKPKEFVSNSLWFPWHLMMSTDDDLLIMDRRFQYLWTMDLASGTIKEVVEGSPKVLEICEPHIKEKVSFLEQIPCDWLQQQKEITISLDKLPYAGLVSSLTMLQNHIFICDIVGQRILKVCRDSRVSSNFQFSDFGILGLPYWLTSPLETIYATNGGLWEAQIDHLQHFRLLPGRIDMQLNIDIPVDTELVEPLQEACIWRQARGAASEVSVIEDAAGSLDKVGVAQQWYDELDNLASSTPESELSTKHEQTKDSDLQDERIHFNCVANTSPGTSEVIIYTVLYLRLRRDPNLQQDRQEKYAARIVDILNSRRCGKIERDLWIALLLKSDRDLSDLIFMKPLHIRIKLDCLDHPKADNSRDYILTDSSIEVKISLDS</sequence>
<accession>A0AAD7PCD7</accession>
<dbReference type="Proteomes" id="UP001163823">
    <property type="component" value="Chromosome 11"/>
</dbReference>
<organism evidence="1 2">
    <name type="scientific">Quillaja saponaria</name>
    <name type="common">Soap bark tree</name>
    <dbReference type="NCBI Taxonomy" id="32244"/>
    <lineage>
        <taxon>Eukaryota</taxon>
        <taxon>Viridiplantae</taxon>
        <taxon>Streptophyta</taxon>
        <taxon>Embryophyta</taxon>
        <taxon>Tracheophyta</taxon>
        <taxon>Spermatophyta</taxon>
        <taxon>Magnoliopsida</taxon>
        <taxon>eudicotyledons</taxon>
        <taxon>Gunneridae</taxon>
        <taxon>Pentapetalae</taxon>
        <taxon>rosids</taxon>
        <taxon>fabids</taxon>
        <taxon>Fabales</taxon>
        <taxon>Quillajaceae</taxon>
        <taxon>Quillaja</taxon>
    </lineage>
</organism>
<comment type="caution">
    <text evidence="1">The sequence shown here is derived from an EMBL/GenBank/DDBJ whole genome shotgun (WGS) entry which is preliminary data.</text>
</comment>
<evidence type="ECO:0000313" key="1">
    <source>
        <dbReference type="EMBL" id="KAJ7950413.1"/>
    </source>
</evidence>
<dbReference type="SUPFAM" id="SSF63825">
    <property type="entry name" value="YWTD domain"/>
    <property type="match status" value="1"/>
</dbReference>
<dbReference type="PANTHER" id="PTHR46388">
    <property type="entry name" value="NHL REPEAT-CONTAINING PROTEIN 2"/>
    <property type="match status" value="1"/>
</dbReference>
<proteinExistence type="predicted"/>
<name>A0AAD7PCD7_QUISA</name>
<evidence type="ECO:0000313" key="2">
    <source>
        <dbReference type="Proteomes" id="UP001163823"/>
    </source>
</evidence>
<gene>
    <name evidence="1" type="ORF">O6P43_026608</name>
</gene>
<dbReference type="FunFam" id="2.120.10.30:FF:000108">
    <property type="entry name" value="NHL domain-containing protein"/>
    <property type="match status" value="1"/>
</dbReference>
<dbReference type="AlphaFoldDB" id="A0AAD7PCD7"/>
<dbReference type="KEGG" id="qsa:O6P43_026608"/>
<keyword evidence="2" id="KW-1185">Reference proteome</keyword>
<reference evidence="1" key="1">
    <citation type="journal article" date="2023" name="Science">
        <title>Elucidation of the pathway for biosynthesis of saponin adjuvants from the soapbark tree.</title>
        <authorList>
            <person name="Reed J."/>
            <person name="Orme A."/>
            <person name="El-Demerdash A."/>
            <person name="Owen C."/>
            <person name="Martin L.B.B."/>
            <person name="Misra R.C."/>
            <person name="Kikuchi S."/>
            <person name="Rejzek M."/>
            <person name="Martin A.C."/>
            <person name="Harkess A."/>
            <person name="Leebens-Mack J."/>
            <person name="Louveau T."/>
            <person name="Stephenson M.J."/>
            <person name="Osbourn A."/>
        </authorList>
    </citation>
    <scope>NUCLEOTIDE SEQUENCE</scope>
    <source>
        <strain evidence="1">S10</strain>
    </source>
</reference>
<dbReference type="PANTHER" id="PTHR46388:SF3">
    <property type="entry name" value="DUF1618 DOMAIN-CONTAINING PROTEIN"/>
    <property type="match status" value="1"/>
</dbReference>
<dbReference type="EMBL" id="JARAOO010000011">
    <property type="protein sequence ID" value="KAJ7950413.1"/>
    <property type="molecule type" value="Genomic_DNA"/>
</dbReference>
<dbReference type="Gene3D" id="2.120.10.30">
    <property type="entry name" value="TolB, C-terminal domain"/>
    <property type="match status" value="1"/>
</dbReference>
<protein>
    <submittedName>
        <fullName evidence="1">NHL repeat-containing protein 2</fullName>
    </submittedName>
</protein>
<dbReference type="InterPro" id="IPR011042">
    <property type="entry name" value="6-blade_b-propeller_TolB-like"/>
</dbReference>